<organism evidence="2 3">
    <name type="scientific">Bdellovibrio bacteriovorus</name>
    <dbReference type="NCBI Taxonomy" id="959"/>
    <lineage>
        <taxon>Bacteria</taxon>
        <taxon>Pseudomonadati</taxon>
        <taxon>Bdellovibrionota</taxon>
        <taxon>Bdellovibrionia</taxon>
        <taxon>Bdellovibrionales</taxon>
        <taxon>Pseudobdellovibrionaceae</taxon>
        <taxon>Bdellovibrio</taxon>
    </lineage>
</organism>
<dbReference type="EMBL" id="LUKE01000003">
    <property type="protein sequence ID" value="KYG64110.1"/>
    <property type="molecule type" value="Genomic_DNA"/>
</dbReference>
<dbReference type="InterPro" id="IPR036291">
    <property type="entry name" value="NAD(P)-bd_dom_sf"/>
</dbReference>
<dbReference type="SUPFAM" id="SSF51735">
    <property type="entry name" value="NAD(P)-binding Rossmann-fold domains"/>
    <property type="match status" value="1"/>
</dbReference>
<gene>
    <name evidence="2" type="ORF">AZI86_15025</name>
</gene>
<keyword evidence="3" id="KW-1185">Reference proteome</keyword>
<comment type="caution">
    <text evidence="2">The sequence shown here is derived from an EMBL/GenBank/DDBJ whole genome shotgun (WGS) entry which is preliminary data.</text>
</comment>
<dbReference type="Pfam" id="PF13460">
    <property type="entry name" value="NAD_binding_10"/>
    <property type="match status" value="1"/>
</dbReference>
<dbReference type="OrthoDB" id="109735at2"/>
<dbReference type="Proteomes" id="UP000075320">
    <property type="component" value="Unassembled WGS sequence"/>
</dbReference>
<dbReference type="Gene3D" id="3.90.25.10">
    <property type="entry name" value="UDP-galactose 4-epimerase, domain 1"/>
    <property type="match status" value="1"/>
</dbReference>
<feature type="domain" description="NAD(P)-binding" evidence="1">
    <location>
        <begin position="9"/>
        <end position="182"/>
    </location>
</feature>
<reference evidence="2 3" key="1">
    <citation type="submission" date="2016-03" db="EMBL/GenBank/DDBJ databases">
        <authorList>
            <person name="Ploux O."/>
        </authorList>
    </citation>
    <scope>NUCLEOTIDE SEQUENCE [LARGE SCALE GENOMIC DNA]</scope>
    <source>
        <strain evidence="2 3">R0</strain>
    </source>
</reference>
<dbReference type="AlphaFoldDB" id="A0A150WK92"/>
<dbReference type="Gene3D" id="3.40.50.720">
    <property type="entry name" value="NAD(P)-binding Rossmann-like Domain"/>
    <property type="match status" value="1"/>
</dbReference>
<evidence type="ECO:0000259" key="1">
    <source>
        <dbReference type="Pfam" id="PF13460"/>
    </source>
</evidence>
<proteinExistence type="predicted"/>
<evidence type="ECO:0000313" key="2">
    <source>
        <dbReference type="EMBL" id="KYG64110.1"/>
    </source>
</evidence>
<accession>A0A150WK92</accession>
<dbReference type="PANTHER" id="PTHR43162:SF1">
    <property type="entry name" value="PRESTALK A DIFFERENTIATION PROTEIN A"/>
    <property type="match status" value="1"/>
</dbReference>
<protein>
    <recommendedName>
        <fullName evidence="1">NAD(P)-binding domain-containing protein</fullName>
    </recommendedName>
</protein>
<dbReference type="InterPro" id="IPR051604">
    <property type="entry name" value="Ergot_Alk_Oxidoreductase"/>
</dbReference>
<evidence type="ECO:0000313" key="3">
    <source>
        <dbReference type="Proteomes" id="UP000075320"/>
    </source>
</evidence>
<dbReference type="PANTHER" id="PTHR43162">
    <property type="match status" value="1"/>
</dbReference>
<dbReference type="RefSeq" id="WP_061836076.1">
    <property type="nucleotide sequence ID" value="NZ_LUKE01000003.1"/>
</dbReference>
<name>A0A150WK92_BDEBC</name>
<dbReference type="InterPro" id="IPR016040">
    <property type="entry name" value="NAD(P)-bd_dom"/>
</dbReference>
<sequence length="295" mass="33489">MGHRMILIGAGSTIGRPLVDVLKKEDIELTAASRSLRRLPEGVKGLQLDYNNPQMMELALKDKEVLFLKLPISTDFHAQTLNILKAAKLNGVRFILGMSVLGASAHSPYMYQRVYGEWEEILAESKMRYCFIRPNILMQSLDNWYHDELQAGTVYLPEGEGRVSFIDARDVADLAAKILMHPMIFHRQVLEVTGQRAFSNAEAVSFLSFHASRRIEFVPVTEAMALKSPNMRDLSIWEREFVLSRHQAVKSGQLSWISGHYEKIMGRPPRRFEDFCAEMGEQLKSPPPPDKSADL</sequence>